<dbReference type="STRING" id="28035.B6N84_08485"/>
<sequence length="160" mass="17982">MGKTKAVIPGSFDPITYGHLDIIERSAGRFDELHVCVLKNSNKAGTFTVNERIELIEESVKHLSNVQVHHFDGLLVDFCDQIGAKTIIRGLRAVSDFEYELRLTSMNKKLNSDVETMYMMTSTNYSFISSSVVKEVAQYKANISDFVPPNVATALKEKFK</sequence>
<dbReference type="GO" id="GO:0004595">
    <property type="term" value="F:pantetheine-phosphate adenylyltransferase activity"/>
    <property type="evidence" value="ECO:0007669"/>
    <property type="project" value="UniProtKB-UniRule"/>
</dbReference>
<keyword evidence="2 9" id="KW-0808">Transferase</keyword>
<dbReference type="HAMAP" id="MF_00151">
    <property type="entry name" value="PPAT_bact"/>
    <property type="match status" value="1"/>
</dbReference>
<dbReference type="RefSeq" id="WP_002459391.1">
    <property type="nucleotide sequence ID" value="NZ_AP021848.1"/>
</dbReference>
<dbReference type="EC" id="2.7.7.3" evidence="9"/>
<dbReference type="UniPathway" id="UPA00241">
    <property type="reaction ID" value="UER00355"/>
</dbReference>
<evidence type="ECO:0000313" key="13">
    <source>
        <dbReference type="EMBL" id="TBW72824.1"/>
    </source>
</evidence>
<dbReference type="InterPro" id="IPR004821">
    <property type="entry name" value="Cyt_trans-like"/>
</dbReference>
<dbReference type="Proteomes" id="UP000293637">
    <property type="component" value="Unassembled WGS sequence"/>
</dbReference>
<dbReference type="Proteomes" id="UP000325462">
    <property type="component" value="Chromosome"/>
</dbReference>
<evidence type="ECO:0000256" key="9">
    <source>
        <dbReference type="HAMAP-Rule" id="MF_00151"/>
    </source>
</evidence>
<evidence type="ECO:0000256" key="1">
    <source>
        <dbReference type="ARBA" id="ARBA00022490"/>
    </source>
</evidence>
<feature type="site" description="Transition state stabilizer" evidence="9">
    <location>
        <position position="19"/>
    </location>
</feature>
<comment type="subunit">
    <text evidence="9">Homohexamer.</text>
</comment>
<evidence type="ECO:0000256" key="6">
    <source>
        <dbReference type="ARBA" id="ARBA00022842"/>
    </source>
</evidence>
<feature type="binding site" evidence="9">
    <location>
        <begin position="125"/>
        <end position="131"/>
    </location>
    <ligand>
        <name>ATP</name>
        <dbReference type="ChEBI" id="CHEBI:30616"/>
    </ligand>
</feature>
<keyword evidence="3 9" id="KW-0548">Nucleotidyltransferase</keyword>
<name>A0A133QA50_STALU</name>
<dbReference type="AlphaFoldDB" id="A0A133QA50"/>
<dbReference type="CDD" id="cd02163">
    <property type="entry name" value="PPAT"/>
    <property type="match status" value="1"/>
</dbReference>
<dbReference type="EMBL" id="CP041722">
    <property type="protein sequence ID" value="QEX39189.1"/>
    <property type="molecule type" value="Genomic_DNA"/>
</dbReference>
<dbReference type="OMA" id="MALMNRK"/>
<comment type="catalytic activity">
    <reaction evidence="8 9">
        <text>(R)-4'-phosphopantetheine + ATP + H(+) = 3'-dephospho-CoA + diphosphate</text>
        <dbReference type="Rhea" id="RHEA:19801"/>
        <dbReference type="ChEBI" id="CHEBI:15378"/>
        <dbReference type="ChEBI" id="CHEBI:30616"/>
        <dbReference type="ChEBI" id="CHEBI:33019"/>
        <dbReference type="ChEBI" id="CHEBI:57328"/>
        <dbReference type="ChEBI" id="CHEBI:61723"/>
        <dbReference type="EC" id="2.7.7.3"/>
    </reaction>
</comment>
<evidence type="ECO:0000313" key="11">
    <source>
        <dbReference type="EMBL" id="KXA39747.1"/>
    </source>
</evidence>
<dbReference type="PRINTS" id="PR01020">
    <property type="entry name" value="LPSBIOSNTHSS"/>
</dbReference>
<dbReference type="eggNOG" id="COG0669">
    <property type="taxonomic scope" value="Bacteria"/>
</dbReference>
<dbReference type="EMBL" id="SCHB01000002">
    <property type="protein sequence ID" value="TBW72824.1"/>
    <property type="molecule type" value="Genomic_DNA"/>
</dbReference>
<feature type="domain" description="Cytidyltransferase-like" evidence="10">
    <location>
        <begin position="8"/>
        <end position="135"/>
    </location>
</feature>
<dbReference type="SUPFAM" id="SSF52374">
    <property type="entry name" value="Nucleotidylyl transferase"/>
    <property type="match status" value="1"/>
</dbReference>
<feature type="binding site" evidence="9">
    <location>
        <position position="89"/>
    </location>
    <ligand>
        <name>substrate</name>
    </ligand>
</feature>
<proteinExistence type="inferred from homology"/>
<dbReference type="InterPro" id="IPR001980">
    <property type="entry name" value="PPAT"/>
</dbReference>
<feature type="binding site" evidence="9">
    <location>
        <position position="75"/>
    </location>
    <ligand>
        <name>substrate</name>
    </ligand>
</feature>
<dbReference type="PANTHER" id="PTHR21342">
    <property type="entry name" value="PHOSPHOPANTETHEINE ADENYLYLTRANSFERASE"/>
    <property type="match status" value="1"/>
</dbReference>
<keyword evidence="5 9" id="KW-0067">ATP-binding</keyword>
<evidence type="ECO:0000313" key="16">
    <source>
        <dbReference type="Proteomes" id="UP000325462"/>
    </source>
</evidence>
<keyword evidence="7 9" id="KW-0173">Coenzyme A biosynthesis</keyword>
<comment type="cofactor">
    <cofactor evidence="9">
        <name>Mg(2+)</name>
        <dbReference type="ChEBI" id="CHEBI:18420"/>
    </cofactor>
</comment>
<reference evidence="11 14" key="1">
    <citation type="submission" date="2016-01" db="EMBL/GenBank/DDBJ databases">
        <authorList>
            <person name="Mitreva M."/>
            <person name="Pepin K.H."/>
            <person name="Mihindukulasuriya K.A."/>
            <person name="Fulton R."/>
            <person name="Fronick C."/>
            <person name="O'Laughlin M."/>
            <person name="Miner T."/>
            <person name="Herter B."/>
            <person name="Rosa B.A."/>
            <person name="Cordes M."/>
            <person name="Tomlinson C."/>
            <person name="Wollam A."/>
            <person name="Palsikar V.B."/>
            <person name="Mardis E.R."/>
            <person name="Wilson R.K."/>
        </authorList>
    </citation>
    <scope>NUCLEOTIDE SEQUENCE [LARGE SCALE GENOMIC DNA]</scope>
    <source>
        <strain evidence="11 14">MJR7738</strain>
    </source>
</reference>
<reference evidence="12 16" key="3">
    <citation type="submission" date="2019-07" db="EMBL/GenBank/DDBJ databases">
        <title>Comparative genome analysis of staphylococcus lugdunensis shows clonal complex-dependent diversity of the putative virulence factor, ess/type vii locus.</title>
        <authorList>
            <person name="Lebeurre J."/>
            <person name="Dahyot S."/>
            <person name="Diene S."/>
            <person name="Paulay A."/>
            <person name="Aubourg M."/>
            <person name="Argemi X."/>
            <person name="Giard J.-C."/>
            <person name="Tournier I."/>
            <person name="Francois P."/>
            <person name="Pestel-Caron M."/>
        </authorList>
    </citation>
    <scope>NUCLEOTIDE SEQUENCE [LARGE SCALE GENOMIC DNA]</scope>
    <source>
        <strain evidence="12 16">SL13</strain>
    </source>
</reference>
<reference evidence="13 15" key="2">
    <citation type="journal article" date="2019" name="Sci. Transl. Med.">
        <title>Quorum sensing between bacterial species on the skin protects against epidermal injury in atopic dermatitis.</title>
        <authorList>
            <person name="Williams M.R."/>
        </authorList>
    </citation>
    <scope>NUCLEOTIDE SEQUENCE [LARGE SCALE GENOMIC DNA]</scope>
    <source>
        <strain evidence="13 15">E7</strain>
    </source>
</reference>
<accession>A0A133QA50</accession>
<organism evidence="13 15">
    <name type="scientific">Staphylococcus lugdunensis</name>
    <dbReference type="NCBI Taxonomy" id="28035"/>
    <lineage>
        <taxon>Bacteria</taxon>
        <taxon>Bacillati</taxon>
        <taxon>Bacillota</taxon>
        <taxon>Bacilli</taxon>
        <taxon>Bacillales</taxon>
        <taxon>Staphylococcaceae</taxon>
        <taxon>Staphylococcus</taxon>
    </lineage>
</organism>
<gene>
    <name evidence="9 12" type="primary">coaD</name>
    <name evidence="13" type="ORF">EQ812_03000</name>
    <name evidence="12" type="ORF">FO454_09915</name>
    <name evidence="11" type="ORF">HMPREF3225_00524</name>
</gene>
<dbReference type="NCBIfam" id="TIGR01510">
    <property type="entry name" value="coaD_prev_kdtB"/>
    <property type="match status" value="1"/>
</dbReference>
<evidence type="ECO:0000256" key="8">
    <source>
        <dbReference type="ARBA" id="ARBA00029346"/>
    </source>
</evidence>
<keyword evidence="1 9" id="KW-0963">Cytoplasm</keyword>
<dbReference type="GO" id="GO:0005524">
    <property type="term" value="F:ATP binding"/>
    <property type="evidence" value="ECO:0007669"/>
    <property type="project" value="UniProtKB-KW"/>
</dbReference>
<keyword evidence="4 9" id="KW-0547">Nucleotide-binding</keyword>
<feature type="binding site" evidence="9">
    <location>
        <begin position="11"/>
        <end position="12"/>
    </location>
    <ligand>
        <name>ATP</name>
        <dbReference type="ChEBI" id="CHEBI:30616"/>
    </ligand>
</feature>
<feature type="binding site" evidence="9">
    <location>
        <position position="11"/>
    </location>
    <ligand>
        <name>substrate</name>
    </ligand>
</feature>
<evidence type="ECO:0000256" key="7">
    <source>
        <dbReference type="ARBA" id="ARBA00022993"/>
    </source>
</evidence>
<evidence type="ECO:0000313" key="15">
    <source>
        <dbReference type="Proteomes" id="UP000293637"/>
    </source>
</evidence>
<dbReference type="Pfam" id="PF01467">
    <property type="entry name" value="CTP_transf_like"/>
    <property type="match status" value="1"/>
</dbReference>
<dbReference type="InterPro" id="IPR014729">
    <property type="entry name" value="Rossmann-like_a/b/a_fold"/>
</dbReference>
<dbReference type="GO" id="GO:0005737">
    <property type="term" value="C:cytoplasm"/>
    <property type="evidence" value="ECO:0007669"/>
    <property type="project" value="UniProtKB-SubCell"/>
</dbReference>
<feature type="binding site" evidence="9">
    <location>
        <position position="19"/>
    </location>
    <ligand>
        <name>ATP</name>
        <dbReference type="ChEBI" id="CHEBI:30616"/>
    </ligand>
</feature>
<dbReference type="GeneID" id="58090031"/>
<dbReference type="PANTHER" id="PTHR21342:SF1">
    <property type="entry name" value="PHOSPHOPANTETHEINE ADENYLYLTRANSFERASE"/>
    <property type="match status" value="1"/>
</dbReference>
<comment type="similarity">
    <text evidence="9">Belongs to the bacterial CoaD family.</text>
</comment>
<evidence type="ECO:0000256" key="2">
    <source>
        <dbReference type="ARBA" id="ARBA00022679"/>
    </source>
</evidence>
<evidence type="ECO:0000256" key="4">
    <source>
        <dbReference type="ARBA" id="ARBA00022741"/>
    </source>
</evidence>
<protein>
    <recommendedName>
        <fullName evidence="9">Phosphopantetheine adenylyltransferase</fullName>
        <ecNumber evidence="9">2.7.7.3</ecNumber>
    </recommendedName>
    <alternativeName>
        <fullName evidence="9">Dephospho-CoA pyrophosphorylase</fullName>
    </alternativeName>
    <alternativeName>
        <fullName evidence="9">Pantetheine-phosphate adenylyltransferase</fullName>
        <shortName evidence="9">PPAT</shortName>
    </alternativeName>
</protein>
<comment type="pathway">
    <text evidence="9">Cofactor biosynthesis; coenzyme A biosynthesis; CoA from (R)-pantothenate: step 4/5.</text>
</comment>
<dbReference type="Gene3D" id="3.40.50.620">
    <property type="entry name" value="HUPs"/>
    <property type="match status" value="1"/>
</dbReference>
<feature type="binding site" evidence="9">
    <location>
        <position position="43"/>
    </location>
    <ligand>
        <name>substrate</name>
    </ligand>
</feature>
<evidence type="ECO:0000313" key="14">
    <source>
        <dbReference type="Proteomes" id="UP000070063"/>
    </source>
</evidence>
<evidence type="ECO:0000256" key="3">
    <source>
        <dbReference type="ARBA" id="ARBA00022695"/>
    </source>
</evidence>
<dbReference type="GO" id="GO:0015937">
    <property type="term" value="P:coenzyme A biosynthetic process"/>
    <property type="evidence" value="ECO:0007669"/>
    <property type="project" value="UniProtKB-UniRule"/>
</dbReference>
<comment type="subcellular location">
    <subcellularLocation>
        <location evidence="9">Cytoplasm</location>
    </subcellularLocation>
</comment>
<dbReference type="Proteomes" id="UP000070063">
    <property type="component" value="Unassembled WGS sequence"/>
</dbReference>
<keyword evidence="16" id="KW-1185">Reference proteome</keyword>
<comment type="function">
    <text evidence="9">Reversibly transfers an adenylyl group from ATP to 4'-phosphopantetheine, yielding dephospho-CoA (dPCoA) and pyrophosphate.</text>
</comment>
<feature type="binding site" evidence="9">
    <location>
        <position position="100"/>
    </location>
    <ligand>
        <name>ATP</name>
        <dbReference type="ChEBI" id="CHEBI:30616"/>
    </ligand>
</feature>
<evidence type="ECO:0000313" key="12">
    <source>
        <dbReference type="EMBL" id="QEX39189.1"/>
    </source>
</evidence>
<feature type="binding site" evidence="9">
    <location>
        <begin position="90"/>
        <end position="92"/>
    </location>
    <ligand>
        <name>ATP</name>
        <dbReference type="ChEBI" id="CHEBI:30616"/>
    </ligand>
</feature>
<dbReference type="EMBL" id="LRQI01000023">
    <property type="protein sequence ID" value="KXA39747.1"/>
    <property type="molecule type" value="Genomic_DNA"/>
</dbReference>
<dbReference type="NCBIfam" id="TIGR00125">
    <property type="entry name" value="cyt_tran_rel"/>
    <property type="match status" value="1"/>
</dbReference>
<evidence type="ECO:0000259" key="10">
    <source>
        <dbReference type="Pfam" id="PF01467"/>
    </source>
</evidence>
<keyword evidence="6 9" id="KW-0460">Magnesium</keyword>
<evidence type="ECO:0000256" key="5">
    <source>
        <dbReference type="ARBA" id="ARBA00022840"/>
    </source>
</evidence>